<accession>A0ABX2GZV4</accession>
<evidence type="ECO:0000313" key="1">
    <source>
        <dbReference type="EMBL" id="NSG31005.1"/>
    </source>
</evidence>
<protein>
    <submittedName>
        <fullName evidence="1">Uncharacterized protein</fullName>
    </submittedName>
</protein>
<reference evidence="1 2" key="1">
    <citation type="journal article" date="2020" name="Cell Host Microbe">
        <title>Functional and Genomic Variation between Human-Derived Isolates of Lachnospiraceae Reveals Inter- and Intra-Species Diversity.</title>
        <authorList>
            <person name="Sorbara M.T."/>
            <person name="Littmann E.R."/>
            <person name="Fontana E."/>
            <person name="Moody T.U."/>
            <person name="Kohout C.E."/>
            <person name="Gjonbalaj M."/>
            <person name="Eaton V."/>
            <person name="Seok R."/>
            <person name="Leiner I.M."/>
            <person name="Pamer E.G."/>
        </authorList>
    </citation>
    <scope>NUCLEOTIDE SEQUENCE [LARGE SCALE GENOMIC DNA]</scope>
    <source>
        <strain evidence="1 2">MSK.14.16</strain>
    </source>
</reference>
<name>A0ABX2GZV4_9FIRM</name>
<dbReference type="RefSeq" id="WP_173866804.1">
    <property type="nucleotide sequence ID" value="NZ_JAAWUU010000052.1"/>
</dbReference>
<keyword evidence="2" id="KW-1185">Reference proteome</keyword>
<evidence type="ECO:0000313" key="2">
    <source>
        <dbReference type="Proteomes" id="UP000821846"/>
    </source>
</evidence>
<comment type="caution">
    <text evidence="1">The sequence shown here is derived from an EMBL/GenBank/DDBJ whole genome shotgun (WGS) entry which is preliminary data.</text>
</comment>
<organism evidence="1 2">
    <name type="scientific">Faecalicatena fissicatena</name>
    <dbReference type="NCBI Taxonomy" id="290055"/>
    <lineage>
        <taxon>Bacteria</taxon>
        <taxon>Bacillati</taxon>
        <taxon>Bacillota</taxon>
        <taxon>Clostridia</taxon>
        <taxon>Lachnospirales</taxon>
        <taxon>Lachnospiraceae</taxon>
        <taxon>Faecalicatena</taxon>
    </lineage>
</organism>
<dbReference type="EMBL" id="JAAWUZ010000053">
    <property type="protein sequence ID" value="NSG31005.1"/>
    <property type="molecule type" value="Genomic_DNA"/>
</dbReference>
<dbReference type="Proteomes" id="UP000821846">
    <property type="component" value="Unassembled WGS sequence"/>
</dbReference>
<proteinExistence type="predicted"/>
<gene>
    <name evidence="1" type="ORF">HFM93_12165</name>
</gene>
<sequence>MHGRRIGELKKVNFTLQVSPEKINKEKAKNQLTFQNEFIIINERHRDVSTISDELLIQEKYSSG</sequence>